<name>A0ABT8DHT4_9FLAO</name>
<protein>
    <recommendedName>
        <fullName evidence="4">Secreted protein</fullName>
    </recommendedName>
</protein>
<proteinExistence type="predicted"/>
<reference evidence="2 3" key="1">
    <citation type="submission" date="2023-06" db="EMBL/GenBank/DDBJ databases">
        <authorList>
            <person name="Ye Y.-Q."/>
            <person name="Du Z.-J."/>
        </authorList>
    </citation>
    <scope>NUCLEOTIDE SEQUENCE [LARGE SCALE GENOMIC DNA]</scope>
    <source>
        <strain evidence="2 3">SDUM287046</strain>
    </source>
</reference>
<evidence type="ECO:0000256" key="1">
    <source>
        <dbReference type="SAM" id="SignalP"/>
    </source>
</evidence>
<dbReference type="Proteomes" id="UP001244787">
    <property type="component" value="Unassembled WGS sequence"/>
</dbReference>
<dbReference type="RefSeq" id="WP_290255056.1">
    <property type="nucleotide sequence ID" value="NZ_JAUGQQ010000007.1"/>
</dbReference>
<feature type="chain" id="PRO_5046155869" description="Secreted protein" evidence="1">
    <location>
        <begin position="24"/>
        <end position="116"/>
    </location>
</feature>
<dbReference type="EMBL" id="JAUGQQ010000007">
    <property type="protein sequence ID" value="MDN3724965.1"/>
    <property type="molecule type" value="Genomic_DNA"/>
</dbReference>
<feature type="signal peptide" evidence="1">
    <location>
        <begin position="1"/>
        <end position="23"/>
    </location>
</feature>
<keyword evidence="1" id="KW-0732">Signal</keyword>
<evidence type="ECO:0008006" key="4">
    <source>
        <dbReference type="Google" id="ProtNLM"/>
    </source>
</evidence>
<evidence type="ECO:0000313" key="3">
    <source>
        <dbReference type="Proteomes" id="UP001244787"/>
    </source>
</evidence>
<gene>
    <name evidence="2" type="ORF">QRD02_11265</name>
</gene>
<organism evidence="2 3">
    <name type="scientific">Aequorivita aurantiaca</name>
    <dbReference type="NCBI Taxonomy" id="3053356"/>
    <lineage>
        <taxon>Bacteria</taxon>
        <taxon>Pseudomonadati</taxon>
        <taxon>Bacteroidota</taxon>
        <taxon>Flavobacteriia</taxon>
        <taxon>Flavobacteriales</taxon>
        <taxon>Flavobacteriaceae</taxon>
        <taxon>Aequorivita</taxon>
    </lineage>
</organism>
<comment type="caution">
    <text evidence="2">The sequence shown here is derived from an EMBL/GenBank/DDBJ whole genome shotgun (WGS) entry which is preliminary data.</text>
</comment>
<accession>A0ABT8DHT4</accession>
<sequence>MKKLKTVFAIMFFAVALSTTATAQQYFTYDGDDFNVYLKTNSDNSQVLEVSFTDAAKSSWNQFSISDYYDVSDGFGYVVNDGAGQQFSIDYFGYGDYIVVRNEATGEEWTLNRRPE</sequence>
<keyword evidence="3" id="KW-1185">Reference proteome</keyword>
<evidence type="ECO:0000313" key="2">
    <source>
        <dbReference type="EMBL" id="MDN3724965.1"/>
    </source>
</evidence>